<organism evidence="2 3">
    <name type="scientific">Methylobacterium goesingense</name>
    <dbReference type="NCBI Taxonomy" id="243690"/>
    <lineage>
        <taxon>Bacteria</taxon>
        <taxon>Pseudomonadati</taxon>
        <taxon>Pseudomonadota</taxon>
        <taxon>Alphaproteobacteria</taxon>
        <taxon>Hyphomicrobiales</taxon>
        <taxon>Methylobacteriaceae</taxon>
        <taxon>Methylobacterium</taxon>
    </lineage>
</organism>
<name>A0ABV2L755_9HYPH</name>
<dbReference type="EMBL" id="JBEPMM010000009">
    <property type="protein sequence ID" value="MET3693663.1"/>
    <property type="molecule type" value="Genomic_DNA"/>
</dbReference>
<sequence length="165" mass="18445">MVFPLSFIPKEDFAEGMRRFGANRDGGKRKHAGCDLYAPVNTPVYAVADGIITQFASFYLETSYITVDHDDFIVRYGEVKNSLPSGIRINSEVKAGDLIGYIGKLKGLNMSMLHFEMYSNIATGPLTNRANKPYQRRSDLIDPTSYLKVWKLEMLITSGYASNTA</sequence>
<gene>
    <name evidence="2" type="ORF">ABID43_003214</name>
</gene>
<dbReference type="CDD" id="cd12797">
    <property type="entry name" value="M23_peptidase"/>
    <property type="match status" value="1"/>
</dbReference>
<dbReference type="Proteomes" id="UP001549145">
    <property type="component" value="Unassembled WGS sequence"/>
</dbReference>
<reference evidence="2 3" key="1">
    <citation type="submission" date="2024-06" db="EMBL/GenBank/DDBJ databases">
        <title>Genomic Encyclopedia of Type Strains, Phase IV (KMG-IV): sequencing the most valuable type-strain genomes for metagenomic binning, comparative biology and taxonomic classification.</title>
        <authorList>
            <person name="Goeker M."/>
        </authorList>
    </citation>
    <scope>NUCLEOTIDE SEQUENCE [LARGE SCALE GENOMIC DNA]</scope>
    <source>
        <strain evidence="2 3">DSM 21331</strain>
    </source>
</reference>
<dbReference type="PANTHER" id="PTHR21666:SF270">
    <property type="entry name" value="MUREIN HYDROLASE ACTIVATOR ENVC"/>
    <property type="match status" value="1"/>
</dbReference>
<evidence type="ECO:0000259" key="1">
    <source>
        <dbReference type="Pfam" id="PF01551"/>
    </source>
</evidence>
<dbReference type="Gene3D" id="2.70.70.10">
    <property type="entry name" value="Glucose Permease (Domain IIA)"/>
    <property type="match status" value="1"/>
</dbReference>
<dbReference type="SUPFAM" id="SSF51261">
    <property type="entry name" value="Duplicated hybrid motif"/>
    <property type="match status" value="1"/>
</dbReference>
<dbReference type="GO" id="GO:0016787">
    <property type="term" value="F:hydrolase activity"/>
    <property type="evidence" value="ECO:0007669"/>
    <property type="project" value="UniProtKB-KW"/>
</dbReference>
<evidence type="ECO:0000313" key="3">
    <source>
        <dbReference type="Proteomes" id="UP001549145"/>
    </source>
</evidence>
<feature type="domain" description="M23ase beta-sheet core" evidence="1">
    <location>
        <begin position="30"/>
        <end position="120"/>
    </location>
</feature>
<evidence type="ECO:0000313" key="2">
    <source>
        <dbReference type="EMBL" id="MET3693663.1"/>
    </source>
</evidence>
<accession>A0ABV2L755</accession>
<protein>
    <submittedName>
        <fullName evidence="2">Murein DD-endopeptidase MepM/ murein hydrolase activator NlpD</fullName>
    </submittedName>
</protein>
<dbReference type="InterPro" id="IPR011055">
    <property type="entry name" value="Dup_hybrid_motif"/>
</dbReference>
<dbReference type="Pfam" id="PF01551">
    <property type="entry name" value="Peptidase_M23"/>
    <property type="match status" value="1"/>
</dbReference>
<dbReference type="InterPro" id="IPR016047">
    <property type="entry name" value="M23ase_b-sheet_dom"/>
</dbReference>
<keyword evidence="2" id="KW-0378">Hydrolase</keyword>
<dbReference type="RefSeq" id="WP_238276291.1">
    <property type="nucleotide sequence ID" value="NZ_BPQL01000015.1"/>
</dbReference>
<dbReference type="PANTHER" id="PTHR21666">
    <property type="entry name" value="PEPTIDASE-RELATED"/>
    <property type="match status" value="1"/>
</dbReference>
<proteinExistence type="predicted"/>
<comment type="caution">
    <text evidence="2">The sequence shown here is derived from an EMBL/GenBank/DDBJ whole genome shotgun (WGS) entry which is preliminary data.</text>
</comment>
<keyword evidence="3" id="KW-1185">Reference proteome</keyword>
<dbReference type="InterPro" id="IPR050570">
    <property type="entry name" value="Cell_wall_metabolism_enzyme"/>
</dbReference>